<feature type="transmembrane region" description="Helical" evidence="2">
    <location>
        <begin position="101"/>
        <end position="121"/>
    </location>
</feature>
<name>A0A835WNV3_9CHLO</name>
<protein>
    <submittedName>
        <fullName evidence="3">Uncharacterized protein</fullName>
    </submittedName>
</protein>
<proteinExistence type="predicted"/>
<dbReference type="EMBL" id="JAEHOD010000008">
    <property type="protein sequence ID" value="KAG2451273.1"/>
    <property type="molecule type" value="Genomic_DNA"/>
</dbReference>
<gene>
    <name evidence="3" type="ORF">HYH02_003880</name>
</gene>
<keyword evidence="4" id="KW-1185">Reference proteome</keyword>
<dbReference type="Proteomes" id="UP000613740">
    <property type="component" value="Unassembled WGS sequence"/>
</dbReference>
<feature type="transmembrane region" description="Helical" evidence="2">
    <location>
        <begin position="12"/>
        <end position="35"/>
    </location>
</feature>
<feature type="region of interest" description="Disordered" evidence="1">
    <location>
        <begin position="179"/>
        <end position="216"/>
    </location>
</feature>
<dbReference type="AlphaFoldDB" id="A0A835WNV3"/>
<feature type="transmembrane region" description="Helical" evidence="2">
    <location>
        <begin position="141"/>
        <end position="164"/>
    </location>
</feature>
<organism evidence="3 4">
    <name type="scientific">Chlamydomonas schloesseri</name>
    <dbReference type="NCBI Taxonomy" id="2026947"/>
    <lineage>
        <taxon>Eukaryota</taxon>
        <taxon>Viridiplantae</taxon>
        <taxon>Chlorophyta</taxon>
        <taxon>core chlorophytes</taxon>
        <taxon>Chlorophyceae</taxon>
        <taxon>CS clade</taxon>
        <taxon>Chlamydomonadales</taxon>
        <taxon>Chlamydomonadaceae</taxon>
        <taxon>Chlamydomonas</taxon>
    </lineage>
</organism>
<keyword evidence="2" id="KW-0812">Transmembrane</keyword>
<reference evidence="3" key="1">
    <citation type="journal article" date="2020" name="bioRxiv">
        <title>Comparative genomics of Chlamydomonas.</title>
        <authorList>
            <person name="Craig R.J."/>
            <person name="Hasan A.R."/>
            <person name="Ness R.W."/>
            <person name="Keightley P.D."/>
        </authorList>
    </citation>
    <scope>NUCLEOTIDE SEQUENCE</scope>
    <source>
        <strain evidence="3">CCAP 11/173</strain>
    </source>
</reference>
<evidence type="ECO:0000256" key="2">
    <source>
        <dbReference type="SAM" id="Phobius"/>
    </source>
</evidence>
<dbReference type="OrthoDB" id="539485at2759"/>
<comment type="caution">
    <text evidence="3">The sequence shown here is derived from an EMBL/GenBank/DDBJ whole genome shotgun (WGS) entry which is preliminary data.</text>
</comment>
<sequence length="216" mass="23111">MGCCSKICKNIFLGLLSLCKVGLSIAIIVIVAVHLQDVVYTGSGSNFKITASCIMSKDPTDQDYCSYAYAVAGISMLVSLATSLFLCITCNACGCGAWIEFILYLCQCAWWIIAACVFSKAAKDANQVVMPNGTDYPNQNWRTSIPVISWVVALLALLAAIIALADACKCMRDCCCAGDDSNKGKKKDKKAKEQPQQPAAYDPPKGQDPAVRANAV</sequence>
<accession>A0A835WNV3</accession>
<evidence type="ECO:0000256" key="1">
    <source>
        <dbReference type="SAM" id="MobiDB-lite"/>
    </source>
</evidence>
<evidence type="ECO:0000313" key="3">
    <source>
        <dbReference type="EMBL" id="KAG2451273.1"/>
    </source>
</evidence>
<keyword evidence="2" id="KW-1133">Transmembrane helix</keyword>
<evidence type="ECO:0000313" key="4">
    <source>
        <dbReference type="Proteomes" id="UP000613740"/>
    </source>
</evidence>
<feature type="transmembrane region" description="Helical" evidence="2">
    <location>
        <begin position="67"/>
        <end position="89"/>
    </location>
</feature>
<keyword evidence="2" id="KW-0472">Membrane</keyword>